<feature type="coiled-coil region" evidence="1">
    <location>
        <begin position="191"/>
        <end position="218"/>
    </location>
</feature>
<evidence type="ECO:0000313" key="3">
    <source>
        <dbReference type="EMBL" id="KAL3768651.1"/>
    </source>
</evidence>
<sequence length="1223" mass="138703">MVFFQQSTYNNTPTLPVNRAKYQEEPDWAPAQPPIRRPERDASIERRDSMPPVPGVLRNDRESASYAAAVKAVNECMMGGGACSSNSNANSETNETVAALRGLWRVFDAGVGELGAELNDSLSNKAIFESCIYQETSERQGKPISQAEKNADAASRRSIYQSNLRSTLLRLRGSFADVLLGSIKEIQDSHAQKLSEMEAHYTAQINNMQEEVRNAVQNDIQKDLQHEIQNKLNTEIHKVKERADAEIVRVKAASEERLHSAQQEIGMLHRDIANLKSENESKVHRLEYELSQSKQESDAELSRLHRDIEAIKHSRDDAVAKLSSTLETLQTTCVNAEMNERKLVESEEMFQQAFSVQRELRERVDLENERVTLLQNKLESETQSKLALIRVKTEIEKHLSLERERADLLQQELESQKNIVNLLNKEEDNWRAELEQAKLMNMQLREQLKNANEAGLLLNQKVDVIQPRLDQSMNALSRLSDRYSKLESELSDAQSDNVQLVQSLNELKGENAKLELLLGQVNEERDQLADALTSAQTGIEKLLGTVDKIKEENSEIAALFNEAKNDNTHLANALNGLGSEKTQLADILEEARSNQSRIVRELDSAKEQIEQRDRKISELNANYVACEEALDAAKDDVNKLSSMLKSYKEDLDKKSELNSLLDAEITRLEKRLEELTAEKSDIVESLNLCKDHLDKSSEVNSRMATKVAKLEATVEDQVLELQAAKLSEADVESSLAESVKANEELVKKLDGAKREVQMLTEKLRDECREKKAKVESLNEATLLLNDFERIIKELEERSKQKSDELAQMAQWNESIETERNSLVQRIREMEGTTLPSYEKSLHEKNELLNEMSEVVEALKEQILLAEGDAAERIKEMELVSLENAQAAEKEASERINLIELKSHELVNELKNAMRHAKELEALNDCLETECDSLREKLSKCQEDYSTDRDKIAGALLGFDEEMTNAEAKIKSVLDELEVEKTKVNELSTALSHAEHRGEILESEMKNLQEKCSDLDMKCRQKQEELEALDKKQAHHEHELSVYQEAIKILQEKVDEAYGNEAKTQEDPSPNHDVEVEKLQKQLDDSLSAKNIIIEQNGEEIASLKEELAKEKGRLCRLQKLCFNAKQDMAKLKDQKNWLESSLKRSIDFIKRIKQSDCETMPKRSGGIGGFDQLCLPMDAPPDGRTDGKGQEELQDFFTYIENQVTCADGKDAQDQIIDASNSW</sequence>
<feature type="compositionally biased region" description="Basic and acidic residues" evidence="2">
    <location>
        <begin position="36"/>
        <end position="49"/>
    </location>
</feature>
<feature type="coiled-coil region" evidence="1">
    <location>
        <begin position="356"/>
        <end position="685"/>
    </location>
</feature>
<dbReference type="EMBL" id="JALLPJ020001342">
    <property type="protein sequence ID" value="KAL3768651.1"/>
    <property type="molecule type" value="Genomic_DNA"/>
</dbReference>
<reference evidence="3 4" key="1">
    <citation type="submission" date="2024-10" db="EMBL/GenBank/DDBJ databases">
        <title>Updated reference genomes for cyclostephanoid diatoms.</title>
        <authorList>
            <person name="Roberts W.R."/>
            <person name="Alverson A.J."/>
        </authorList>
    </citation>
    <scope>NUCLEOTIDE SEQUENCE [LARGE SCALE GENOMIC DNA]</scope>
    <source>
        <strain evidence="3 4">AJA010-31</strain>
    </source>
</reference>
<comment type="caution">
    <text evidence="3">The sequence shown here is derived from an EMBL/GenBank/DDBJ whole genome shotgun (WGS) entry which is preliminary data.</text>
</comment>
<dbReference type="Gene3D" id="1.10.287.1490">
    <property type="match status" value="1"/>
</dbReference>
<name>A0ABD3N370_9STRA</name>
<evidence type="ECO:0000256" key="1">
    <source>
        <dbReference type="SAM" id="Coils"/>
    </source>
</evidence>
<accession>A0ABD3N370</accession>
<proteinExistence type="predicted"/>
<gene>
    <name evidence="3" type="ORF">ACHAWO_001120</name>
</gene>
<feature type="region of interest" description="Disordered" evidence="2">
    <location>
        <begin position="23"/>
        <end position="58"/>
    </location>
</feature>
<evidence type="ECO:0000313" key="4">
    <source>
        <dbReference type="Proteomes" id="UP001530400"/>
    </source>
</evidence>
<protein>
    <submittedName>
        <fullName evidence="3">Uncharacterized protein</fullName>
    </submittedName>
</protein>
<keyword evidence="1" id="KW-0175">Coiled coil</keyword>
<organism evidence="3 4">
    <name type="scientific">Cyclotella atomus</name>
    <dbReference type="NCBI Taxonomy" id="382360"/>
    <lineage>
        <taxon>Eukaryota</taxon>
        <taxon>Sar</taxon>
        <taxon>Stramenopiles</taxon>
        <taxon>Ochrophyta</taxon>
        <taxon>Bacillariophyta</taxon>
        <taxon>Coscinodiscophyceae</taxon>
        <taxon>Thalassiosirophycidae</taxon>
        <taxon>Stephanodiscales</taxon>
        <taxon>Stephanodiscaceae</taxon>
        <taxon>Cyclotella</taxon>
    </lineage>
</organism>
<dbReference type="AlphaFoldDB" id="A0ABD3N370"/>
<evidence type="ECO:0000256" key="2">
    <source>
        <dbReference type="SAM" id="MobiDB-lite"/>
    </source>
</evidence>
<keyword evidence="4" id="KW-1185">Reference proteome</keyword>
<dbReference type="Proteomes" id="UP001530400">
    <property type="component" value="Unassembled WGS sequence"/>
</dbReference>
<feature type="coiled-coil region" evidence="1">
    <location>
        <begin position="735"/>
        <end position="1038"/>
    </location>
</feature>